<sequence>MSRPDVTIIGTGSLGSALAKALFDNNYTITSLFNRRLRKAESVAREVGATYFSEFPESSKELGSLIFLTVQDSEIEHSVDNLSRISHDFSGTMVVHCSGSKEASVLTPLKRRGAGIAAFHPLQTFTSGSGTQEFRNIYFDVEADDITYNRLRNLAEHLGGQTIRITSSAKPYLHAAAVVSSNYLVALLDISGKIAALGGIDKQEAMAAMLPLVRTTLQNLESKSAAKALTGPIKRGDIETVRLHLELLKSDVDLLDTYKSLGLETLQLSEESRSLGGGKKAEMYRLLKDDK</sequence>
<dbReference type="Proteomes" id="UP000473278">
    <property type="component" value="Unassembled WGS sequence"/>
</dbReference>
<organism evidence="3 4">
    <name type="scientific">Halalkalibaculum roseum</name>
    <dbReference type="NCBI Taxonomy" id="2709311"/>
    <lineage>
        <taxon>Bacteria</taxon>
        <taxon>Pseudomonadati</taxon>
        <taxon>Balneolota</taxon>
        <taxon>Balneolia</taxon>
        <taxon>Balneolales</taxon>
        <taxon>Balneolaceae</taxon>
        <taxon>Halalkalibaculum</taxon>
    </lineage>
</organism>
<reference evidence="3 4" key="1">
    <citation type="submission" date="2020-02" db="EMBL/GenBank/DDBJ databases">
        <title>Balneolaceae bacterium YR4-1, complete genome.</title>
        <authorList>
            <person name="Li Y."/>
            <person name="Wu S."/>
        </authorList>
    </citation>
    <scope>NUCLEOTIDE SEQUENCE [LARGE SCALE GENOMIC DNA]</scope>
    <source>
        <strain evidence="3 4">YR4-1</strain>
    </source>
</reference>
<feature type="domain" description="DUF2520" evidence="2">
    <location>
        <begin position="137"/>
        <end position="264"/>
    </location>
</feature>
<evidence type="ECO:0000259" key="2">
    <source>
        <dbReference type="Pfam" id="PF10728"/>
    </source>
</evidence>
<feature type="domain" description="Putative oxidoreductase/dehydrogenase Rossmann-like" evidence="1">
    <location>
        <begin position="3"/>
        <end position="121"/>
    </location>
</feature>
<dbReference type="PANTHER" id="PTHR40459:SF1">
    <property type="entry name" value="CONSERVED HYPOTHETICAL ALANINE AND LEUCINE RICH PROTEIN"/>
    <property type="match status" value="1"/>
</dbReference>
<evidence type="ECO:0000313" key="3">
    <source>
        <dbReference type="EMBL" id="NGP76745.1"/>
    </source>
</evidence>
<dbReference type="PANTHER" id="PTHR40459">
    <property type="entry name" value="CONSERVED HYPOTHETICAL ALANINE AND LEUCINE RICH PROTEIN"/>
    <property type="match status" value="1"/>
</dbReference>
<evidence type="ECO:0000259" key="1">
    <source>
        <dbReference type="Pfam" id="PF10727"/>
    </source>
</evidence>
<accession>A0A6M1T428</accession>
<dbReference type="Gene3D" id="1.10.1040.20">
    <property type="entry name" value="ProC-like, C-terminal domain"/>
    <property type="match status" value="1"/>
</dbReference>
<dbReference type="SUPFAM" id="SSF51735">
    <property type="entry name" value="NAD(P)-binding Rossmann-fold domains"/>
    <property type="match status" value="1"/>
</dbReference>
<protein>
    <submittedName>
        <fullName evidence="3">DUF2520 domain-containing protein</fullName>
    </submittedName>
</protein>
<dbReference type="InterPro" id="IPR019665">
    <property type="entry name" value="OxRdtase/DH_put_Rossmann_dom"/>
</dbReference>
<dbReference type="Pfam" id="PF10728">
    <property type="entry name" value="DUF2520"/>
    <property type="match status" value="1"/>
</dbReference>
<comment type="caution">
    <text evidence="3">The sequence shown here is derived from an EMBL/GenBank/DDBJ whole genome shotgun (WGS) entry which is preliminary data.</text>
</comment>
<dbReference type="Gene3D" id="3.40.50.720">
    <property type="entry name" value="NAD(P)-binding Rossmann-like Domain"/>
    <property type="match status" value="1"/>
</dbReference>
<keyword evidence="4" id="KW-1185">Reference proteome</keyword>
<dbReference type="SUPFAM" id="SSF48179">
    <property type="entry name" value="6-phosphogluconate dehydrogenase C-terminal domain-like"/>
    <property type="match status" value="1"/>
</dbReference>
<gene>
    <name evidence="3" type="ORF">G3570_08880</name>
</gene>
<dbReference type="EMBL" id="JAALLT010000003">
    <property type="protein sequence ID" value="NGP76745.1"/>
    <property type="molecule type" value="Genomic_DNA"/>
</dbReference>
<dbReference type="Pfam" id="PF10727">
    <property type="entry name" value="Rossmann-like"/>
    <property type="match status" value="1"/>
</dbReference>
<dbReference type="AlphaFoldDB" id="A0A6M1T428"/>
<dbReference type="InterPro" id="IPR037108">
    <property type="entry name" value="TM1727-like_C_sf"/>
</dbReference>
<dbReference type="InterPro" id="IPR036291">
    <property type="entry name" value="NAD(P)-bd_dom_sf"/>
</dbReference>
<dbReference type="RefSeq" id="WP_165141457.1">
    <property type="nucleotide sequence ID" value="NZ_JAALLT010000003.1"/>
</dbReference>
<dbReference type="InterPro" id="IPR008927">
    <property type="entry name" value="6-PGluconate_DH-like_C_sf"/>
</dbReference>
<dbReference type="InterPro" id="IPR018931">
    <property type="entry name" value="DUF2520"/>
</dbReference>
<name>A0A6M1T428_9BACT</name>
<proteinExistence type="predicted"/>
<evidence type="ECO:0000313" key="4">
    <source>
        <dbReference type="Proteomes" id="UP000473278"/>
    </source>
</evidence>